<proteinExistence type="predicted"/>
<name>A0A917YDY2_9ACTN</name>
<organism evidence="2 3">
    <name type="scientific">Streptomyces albiflavescens</name>
    <dbReference type="NCBI Taxonomy" id="1623582"/>
    <lineage>
        <taxon>Bacteria</taxon>
        <taxon>Bacillati</taxon>
        <taxon>Actinomycetota</taxon>
        <taxon>Actinomycetes</taxon>
        <taxon>Kitasatosporales</taxon>
        <taxon>Streptomycetaceae</taxon>
        <taxon>Streptomyces</taxon>
    </lineage>
</organism>
<evidence type="ECO:0000313" key="3">
    <source>
        <dbReference type="Proteomes" id="UP000600365"/>
    </source>
</evidence>
<evidence type="ECO:0000256" key="1">
    <source>
        <dbReference type="SAM" id="MobiDB-lite"/>
    </source>
</evidence>
<keyword evidence="3" id="KW-1185">Reference proteome</keyword>
<feature type="region of interest" description="Disordered" evidence="1">
    <location>
        <begin position="1"/>
        <end position="22"/>
    </location>
</feature>
<dbReference type="AlphaFoldDB" id="A0A917YDY2"/>
<feature type="compositionally biased region" description="Basic and acidic residues" evidence="1">
    <location>
        <begin position="1"/>
        <end position="17"/>
    </location>
</feature>
<dbReference type="Proteomes" id="UP000600365">
    <property type="component" value="Unassembled WGS sequence"/>
</dbReference>
<sequence>MAQRVHEEDTEREHDDEQQVPEGTFCPFVSARGHHGTSAQESLSFDCTEAASTVFKTVAADCHRPENRRGPGR</sequence>
<comment type="caution">
    <text evidence="2">The sequence shown here is derived from an EMBL/GenBank/DDBJ whole genome shotgun (WGS) entry which is preliminary data.</text>
</comment>
<evidence type="ECO:0000313" key="2">
    <source>
        <dbReference type="EMBL" id="GGN84883.1"/>
    </source>
</evidence>
<reference evidence="2 3" key="1">
    <citation type="journal article" date="2014" name="Int. J. Syst. Evol. Microbiol.">
        <title>Complete genome sequence of Corynebacterium casei LMG S-19264T (=DSM 44701T), isolated from a smear-ripened cheese.</title>
        <authorList>
            <consortium name="US DOE Joint Genome Institute (JGI-PGF)"/>
            <person name="Walter F."/>
            <person name="Albersmeier A."/>
            <person name="Kalinowski J."/>
            <person name="Ruckert C."/>
        </authorList>
    </citation>
    <scope>NUCLEOTIDE SEQUENCE [LARGE SCALE GENOMIC DNA]</scope>
    <source>
        <strain evidence="2 3">CGMCC 4.7111</strain>
    </source>
</reference>
<gene>
    <name evidence="2" type="ORF">GCM10011579_075340</name>
</gene>
<protein>
    <submittedName>
        <fullName evidence="2">Uncharacterized protein</fullName>
    </submittedName>
</protein>
<accession>A0A917YDY2</accession>
<dbReference type="EMBL" id="BMMM01000017">
    <property type="protein sequence ID" value="GGN84883.1"/>
    <property type="molecule type" value="Genomic_DNA"/>
</dbReference>